<feature type="transmembrane region" description="Helical" evidence="1">
    <location>
        <begin position="51"/>
        <end position="72"/>
    </location>
</feature>
<keyword evidence="1" id="KW-0812">Transmembrane</keyword>
<keyword evidence="1" id="KW-1133">Transmembrane helix</keyword>
<organism evidence="3 4">
    <name type="scientific">Candidatus Staskawiczbacteria bacterium RIFOXYB1_FULL_37_44</name>
    <dbReference type="NCBI Taxonomy" id="1802223"/>
    <lineage>
        <taxon>Bacteria</taxon>
        <taxon>Candidatus Staskawicziibacteriota</taxon>
    </lineage>
</organism>
<sequence length="433" mass="46589">MSKKIYDIKPPKIAKKVEKELKEFLGEKKNHSAKITAVKKQGRHKKENRPIWIPASIVGAAILLLVCVFLFFKLPKATIQIWPKVDVLSFQQKITADKSAGSIDNTQAVMPAKYFEVIKNASQDFPATGNASNEGLASGTITIYNKYDPPSLLTLKAGTHFMSDSGKLFTVAQKVVIPAAKKAGNKITSGSIQVKITAVEGGESYNIAPSAFIVPGLKGTAYYYSISAASTKAMSGGYAGKVKKITDDDIQGAKDALVKKTTDDAVLALKDQIPADYILLDSAISSNVASAGTQTKSGTVADKFNYQATVKASALAFKKSDLDLFAKDYIVSQMPEGKTLLDNTLKVNYSASLVDVSAGKITLNLDLAGNIYNNIDKNSLSLSLLGENAGQINQAISNSLGENVSKVKIKFWPFWVSSTPANQSRVNVELKFE</sequence>
<evidence type="ECO:0000259" key="2">
    <source>
        <dbReference type="Pfam" id="PF21110"/>
    </source>
</evidence>
<comment type="caution">
    <text evidence="3">The sequence shown here is derived from an EMBL/GenBank/DDBJ whole genome shotgun (WGS) entry which is preliminary data.</text>
</comment>
<accession>A0A1G2IW88</accession>
<name>A0A1G2IW88_9BACT</name>
<gene>
    <name evidence="3" type="ORF">A2358_01150</name>
</gene>
<dbReference type="AlphaFoldDB" id="A0A1G2IW88"/>
<dbReference type="InterPro" id="IPR049305">
    <property type="entry name" value="GlxA-like_b-barrel"/>
</dbReference>
<proteinExistence type="predicted"/>
<reference evidence="3 4" key="1">
    <citation type="journal article" date="2016" name="Nat. Commun.">
        <title>Thousands of microbial genomes shed light on interconnected biogeochemical processes in an aquifer system.</title>
        <authorList>
            <person name="Anantharaman K."/>
            <person name="Brown C.T."/>
            <person name="Hug L.A."/>
            <person name="Sharon I."/>
            <person name="Castelle C.J."/>
            <person name="Probst A.J."/>
            <person name="Thomas B.C."/>
            <person name="Singh A."/>
            <person name="Wilkins M.J."/>
            <person name="Karaoz U."/>
            <person name="Brodie E.L."/>
            <person name="Williams K.H."/>
            <person name="Hubbard S.S."/>
            <person name="Banfield J.F."/>
        </authorList>
    </citation>
    <scope>NUCLEOTIDE SEQUENCE [LARGE SCALE GENOMIC DNA]</scope>
</reference>
<dbReference type="EMBL" id="MHPJ01000012">
    <property type="protein sequence ID" value="OGZ78857.1"/>
    <property type="molecule type" value="Genomic_DNA"/>
</dbReference>
<keyword evidence="1" id="KW-0472">Membrane</keyword>
<protein>
    <recommendedName>
        <fullName evidence="2">GlxA-like beta barrel domain-containing protein</fullName>
    </recommendedName>
</protein>
<dbReference type="Pfam" id="PF21110">
    <property type="entry name" value="GlxA"/>
    <property type="match status" value="1"/>
</dbReference>
<evidence type="ECO:0000256" key="1">
    <source>
        <dbReference type="SAM" id="Phobius"/>
    </source>
</evidence>
<feature type="domain" description="GlxA-like beta barrel" evidence="2">
    <location>
        <begin position="137"/>
        <end position="220"/>
    </location>
</feature>
<dbReference type="STRING" id="1802223.A2358_01150"/>
<evidence type="ECO:0000313" key="3">
    <source>
        <dbReference type="EMBL" id="OGZ78857.1"/>
    </source>
</evidence>
<evidence type="ECO:0000313" key="4">
    <source>
        <dbReference type="Proteomes" id="UP000178650"/>
    </source>
</evidence>
<dbReference type="Proteomes" id="UP000178650">
    <property type="component" value="Unassembled WGS sequence"/>
</dbReference>